<dbReference type="InterPro" id="IPR011990">
    <property type="entry name" value="TPR-like_helical_dom_sf"/>
</dbReference>
<keyword evidence="3" id="KW-1185">Reference proteome</keyword>
<name>A0ABQ7JAW5_9APIC</name>
<dbReference type="Proteomes" id="UP000823046">
    <property type="component" value="Unassembled WGS sequence"/>
</dbReference>
<comment type="caution">
    <text evidence="2">The sequence shown here is derived from an EMBL/GenBank/DDBJ whole genome shotgun (WGS) entry which is preliminary data.</text>
</comment>
<dbReference type="PROSITE" id="PS51375">
    <property type="entry name" value="PPR"/>
    <property type="match status" value="1"/>
</dbReference>
<protein>
    <recommendedName>
        <fullName evidence="4">Pentatricopeptide repeat-containing protein</fullName>
    </recommendedName>
</protein>
<organism evidence="2 3">
    <name type="scientific">Cardiosporidium cionae</name>
    <dbReference type="NCBI Taxonomy" id="476202"/>
    <lineage>
        <taxon>Eukaryota</taxon>
        <taxon>Sar</taxon>
        <taxon>Alveolata</taxon>
        <taxon>Apicomplexa</taxon>
        <taxon>Aconoidasida</taxon>
        <taxon>Nephromycida</taxon>
        <taxon>Cardiosporidium</taxon>
    </lineage>
</organism>
<evidence type="ECO:0000256" key="1">
    <source>
        <dbReference type="PROSITE-ProRule" id="PRU00708"/>
    </source>
</evidence>
<evidence type="ECO:0008006" key="4">
    <source>
        <dbReference type="Google" id="ProtNLM"/>
    </source>
</evidence>
<accession>A0ABQ7JAW5</accession>
<dbReference type="EMBL" id="JADAQX010000227">
    <property type="protein sequence ID" value="KAF8821141.1"/>
    <property type="molecule type" value="Genomic_DNA"/>
</dbReference>
<dbReference type="Gene3D" id="1.25.40.10">
    <property type="entry name" value="Tetratricopeptide repeat domain"/>
    <property type="match status" value="1"/>
</dbReference>
<sequence length="322" mass="37125">MALRFKRSFSGLVKLQPALFHCHFGSFSKRFESKVSKQKLVPSDLRVRVPSQHTKLILETAKSKRIGYRRPLAKNLLQLQQNFFPSSSIVFKQSTSDKALRQPSQVETFPFHAIGNSVNFALEAAHSTRGLSEIGETAPDLALLSSADIELTRRKNRLHRDLWRCLKVRKWKQWEQTFDLFKAVHLPQDEVSYTLLLHGLIISKDHDSERARNVLEEMKQANVHPALVRLNEVCSMLILLPVLLNFYFNMEASDVRLTDKTWRSVLRAVWLIAALVKGRRERFIARLHNSMQSQNKSTAELPQIHDLSIDWYSNTLTSGELQ</sequence>
<proteinExistence type="predicted"/>
<evidence type="ECO:0000313" key="2">
    <source>
        <dbReference type="EMBL" id="KAF8821141.1"/>
    </source>
</evidence>
<feature type="repeat" description="PPR" evidence="1">
    <location>
        <begin position="189"/>
        <end position="225"/>
    </location>
</feature>
<evidence type="ECO:0000313" key="3">
    <source>
        <dbReference type="Proteomes" id="UP000823046"/>
    </source>
</evidence>
<gene>
    <name evidence="2" type="ORF">IE077_002421</name>
</gene>
<reference evidence="2 3" key="1">
    <citation type="journal article" date="2020" name="bioRxiv">
        <title>Metabolic contributions of an alphaproteobacterial endosymbiont in the apicomplexan Cardiosporidium cionae.</title>
        <authorList>
            <person name="Hunter E.S."/>
            <person name="Paight C.J."/>
            <person name="Lane C.E."/>
        </authorList>
    </citation>
    <scope>NUCLEOTIDE SEQUENCE [LARGE SCALE GENOMIC DNA]</scope>
    <source>
        <strain evidence="2">ESH_2018</strain>
    </source>
</reference>
<dbReference type="InterPro" id="IPR002885">
    <property type="entry name" value="PPR_rpt"/>
</dbReference>